<organism evidence="1 2">
    <name type="scientific">Streptomyces changanensis</name>
    <dbReference type="NCBI Taxonomy" id="2964669"/>
    <lineage>
        <taxon>Bacteria</taxon>
        <taxon>Bacillati</taxon>
        <taxon>Actinomycetota</taxon>
        <taxon>Actinomycetes</taxon>
        <taxon>Kitasatosporales</taxon>
        <taxon>Streptomycetaceae</taxon>
        <taxon>Streptomyces</taxon>
    </lineage>
</organism>
<dbReference type="EMBL" id="CP102332">
    <property type="protein sequence ID" value="UUS29430.1"/>
    <property type="molecule type" value="Genomic_DNA"/>
</dbReference>
<evidence type="ECO:0000313" key="1">
    <source>
        <dbReference type="EMBL" id="UUS29430.1"/>
    </source>
</evidence>
<dbReference type="RefSeq" id="WP_157901771.1">
    <property type="nucleotide sequence ID" value="NZ_CP102332.1"/>
</dbReference>
<keyword evidence="2" id="KW-1185">Reference proteome</keyword>
<reference evidence="1" key="1">
    <citation type="submission" date="2022-08" db="EMBL/GenBank/DDBJ databases">
        <title>Streptomyces changanensis sp. nov., an actinomycete isolated from soil.</title>
        <authorList>
            <person name="Wu H."/>
            <person name="Han L."/>
        </authorList>
    </citation>
    <scope>NUCLEOTIDE SEQUENCE</scope>
    <source>
        <strain evidence="1">HL-66</strain>
    </source>
</reference>
<protein>
    <submittedName>
        <fullName evidence="1">Uncharacterized protein</fullName>
    </submittedName>
</protein>
<name>A0ABY5MZ00_9ACTN</name>
<proteinExistence type="predicted"/>
<accession>A0ABY5MZ00</accession>
<gene>
    <name evidence="1" type="ORF">NRO40_00335</name>
</gene>
<dbReference type="Proteomes" id="UP001060150">
    <property type="component" value="Chromosome"/>
</dbReference>
<evidence type="ECO:0000313" key="2">
    <source>
        <dbReference type="Proteomes" id="UP001060150"/>
    </source>
</evidence>
<sequence>MMMPLCCFVAPPARGPPMLAQALSKAALPKPMTGVAAAGVAVVRALMAAVSDASAPATW</sequence>